<evidence type="ECO:0000313" key="2">
    <source>
        <dbReference type="Proteomes" id="UP000586951"/>
    </source>
</evidence>
<sequence length="186" mass="21644">MPKLTISKELDAKITKAIEKLAWGVPYTNLEKMYAVSGYLSDFDLDANGLTAKDIFDLATGNYSVKKQYEVGRYYRSSNSIFKVKNMDEDMVRCKIFYEDENVMIEDFYFKCGNSIDSEARPAKNREVKILNRAEQFYKQGRQLNEFKQGDVVRRAQGEPFYFREVHEGEEFALTLVCTKEKRGDL</sequence>
<proteinExistence type="predicted"/>
<protein>
    <submittedName>
        <fullName evidence="1">Uncharacterized protein</fullName>
    </submittedName>
</protein>
<dbReference type="EMBL" id="JAARRU010000001">
    <property type="protein sequence ID" value="MBC1564135.1"/>
    <property type="molecule type" value="Genomic_DNA"/>
</dbReference>
<dbReference type="Proteomes" id="UP000586951">
    <property type="component" value="Unassembled WGS sequence"/>
</dbReference>
<name>A0A841ZRX7_9LIST</name>
<accession>A0A841ZRX7</accession>
<gene>
    <name evidence="1" type="ORF">HB907_01880</name>
</gene>
<organism evidence="1 2">
    <name type="scientific">Listeria booriae</name>
    <dbReference type="NCBI Taxonomy" id="1552123"/>
    <lineage>
        <taxon>Bacteria</taxon>
        <taxon>Bacillati</taxon>
        <taxon>Bacillota</taxon>
        <taxon>Bacilli</taxon>
        <taxon>Bacillales</taxon>
        <taxon>Listeriaceae</taxon>
        <taxon>Listeria</taxon>
    </lineage>
</organism>
<reference evidence="1 2" key="1">
    <citation type="submission" date="2020-03" db="EMBL/GenBank/DDBJ databases">
        <title>Soil Listeria distribution.</title>
        <authorList>
            <person name="Liao J."/>
            <person name="Wiedmann M."/>
        </authorList>
    </citation>
    <scope>NUCLEOTIDE SEQUENCE [LARGE SCALE GENOMIC DNA]</scope>
    <source>
        <strain evidence="1 2">FSL L7-1427</strain>
    </source>
</reference>
<dbReference type="AlphaFoldDB" id="A0A841ZRX7"/>
<comment type="caution">
    <text evidence="1">The sequence shown here is derived from an EMBL/GenBank/DDBJ whole genome shotgun (WGS) entry which is preliminary data.</text>
</comment>
<dbReference type="RefSeq" id="WP_185416270.1">
    <property type="nucleotide sequence ID" value="NZ_JAARRU010000001.1"/>
</dbReference>
<evidence type="ECO:0000313" key="1">
    <source>
        <dbReference type="EMBL" id="MBC1564135.1"/>
    </source>
</evidence>